<sequence length="226" mass="23141">MAVVGDGTTFGTQFDLSEAEAAYAITQDAPTAATLIAAQKAHKIADEELKAAQAASTAADAFFTATNASKTTGATGKFGSELSFQIGASSSETMKLNLTTDLDAMHLALGAVSTRYNSFGAASTALTSELTAAGSANTTVDKLQAAIDSLGAVRSSLGAATNRLDHVATNLSNVSTNTQAAAGRIMDVDFATESSNMTTKQMLMQAGTAMLKQTNQMSSMVMSLLQ</sequence>
<accession>A0ABV7PSW3</accession>
<comment type="similarity">
    <text evidence="2">Belongs to the bacterial flagellin family.</text>
</comment>
<proteinExistence type="inferred from homology"/>
<keyword evidence="5" id="KW-0969">Cilium</keyword>
<keyword evidence="6" id="KW-1185">Reference proteome</keyword>
<gene>
    <name evidence="5" type="ORF">ACFOPH_24425</name>
</gene>
<dbReference type="EMBL" id="JBHRVV010000001">
    <property type="protein sequence ID" value="MFC3461361.1"/>
    <property type="molecule type" value="Genomic_DNA"/>
</dbReference>
<comment type="subcellular location">
    <subcellularLocation>
        <location evidence="1">Bacterial flagellum</location>
    </subcellularLocation>
</comment>
<evidence type="ECO:0000313" key="6">
    <source>
        <dbReference type="Proteomes" id="UP001595665"/>
    </source>
</evidence>
<keyword evidence="5" id="KW-0966">Cell projection</keyword>
<dbReference type="RefSeq" id="WP_379737998.1">
    <property type="nucleotide sequence ID" value="NZ_JBHRVV010000001.1"/>
</dbReference>
<dbReference type="InterPro" id="IPR001492">
    <property type="entry name" value="Flagellin"/>
</dbReference>
<dbReference type="PANTHER" id="PTHR42792">
    <property type="entry name" value="FLAGELLIN"/>
    <property type="match status" value="1"/>
</dbReference>
<keyword evidence="3" id="KW-0975">Bacterial flagellum</keyword>
<name>A0ABV7PSW3_9BURK</name>
<dbReference type="Gene3D" id="6.10.10.10">
    <property type="entry name" value="Flagellar export chaperone, C-terminal domain"/>
    <property type="match status" value="1"/>
</dbReference>
<comment type="caution">
    <text evidence="5">The sequence shown here is derived from an EMBL/GenBank/DDBJ whole genome shotgun (WGS) entry which is preliminary data.</text>
</comment>
<dbReference type="InterPro" id="IPR042187">
    <property type="entry name" value="Flagellin_C_sub2"/>
</dbReference>
<dbReference type="Proteomes" id="UP001595665">
    <property type="component" value="Unassembled WGS sequence"/>
</dbReference>
<feature type="domain" description="Flagellin C-terminal" evidence="4">
    <location>
        <begin position="141"/>
        <end position="225"/>
    </location>
</feature>
<reference evidence="6" key="1">
    <citation type="journal article" date="2019" name="Int. J. Syst. Evol. Microbiol.">
        <title>The Global Catalogue of Microorganisms (GCM) 10K type strain sequencing project: providing services to taxonomists for standard genome sequencing and annotation.</title>
        <authorList>
            <consortium name="The Broad Institute Genomics Platform"/>
            <consortium name="The Broad Institute Genome Sequencing Center for Infectious Disease"/>
            <person name="Wu L."/>
            <person name="Ma J."/>
        </authorList>
    </citation>
    <scope>NUCLEOTIDE SEQUENCE [LARGE SCALE GENOMIC DNA]</scope>
    <source>
        <strain evidence="6">CCM 7480</strain>
    </source>
</reference>
<evidence type="ECO:0000256" key="1">
    <source>
        <dbReference type="ARBA" id="ARBA00004365"/>
    </source>
</evidence>
<keyword evidence="5" id="KW-0282">Flagellum</keyword>
<evidence type="ECO:0000256" key="3">
    <source>
        <dbReference type="ARBA" id="ARBA00023143"/>
    </source>
</evidence>
<dbReference type="PANTHER" id="PTHR42792:SF2">
    <property type="entry name" value="FLAGELLIN"/>
    <property type="match status" value="1"/>
</dbReference>
<protein>
    <submittedName>
        <fullName evidence="5">Flagellin</fullName>
    </submittedName>
</protein>
<evidence type="ECO:0000313" key="5">
    <source>
        <dbReference type="EMBL" id="MFC3461361.1"/>
    </source>
</evidence>
<dbReference type="SUPFAM" id="SSF64518">
    <property type="entry name" value="Phase 1 flagellin"/>
    <property type="match status" value="1"/>
</dbReference>
<dbReference type="InterPro" id="IPR046358">
    <property type="entry name" value="Flagellin_C"/>
</dbReference>
<dbReference type="Pfam" id="PF00700">
    <property type="entry name" value="Flagellin_C"/>
    <property type="match status" value="1"/>
</dbReference>
<evidence type="ECO:0000256" key="2">
    <source>
        <dbReference type="ARBA" id="ARBA00005709"/>
    </source>
</evidence>
<evidence type="ECO:0000259" key="4">
    <source>
        <dbReference type="Pfam" id="PF00700"/>
    </source>
</evidence>
<organism evidence="5 6">
    <name type="scientific">Massilia haematophila</name>
    <dbReference type="NCBI Taxonomy" id="457923"/>
    <lineage>
        <taxon>Bacteria</taxon>
        <taxon>Pseudomonadati</taxon>
        <taxon>Pseudomonadota</taxon>
        <taxon>Betaproteobacteria</taxon>
        <taxon>Burkholderiales</taxon>
        <taxon>Oxalobacteraceae</taxon>
        <taxon>Telluria group</taxon>
        <taxon>Massilia</taxon>
    </lineage>
</organism>
<dbReference type="Gene3D" id="1.20.1330.10">
    <property type="entry name" value="f41 fragment of flagellin, N-terminal domain"/>
    <property type="match status" value="1"/>
</dbReference>